<sequence length="221" mass="24758">MGQRIDMRTSKHNLVQIEGSGGVDPRQICVFCHTPTDTNTDDAARPKWQSSVPKDGVFPMFDDIGRLGREGNEAIGSQSVACLSCHDSSQAFGIAGRSLDHPFAVPYRGALTPEQRKQIREELQRAGKLINTAKQIKFDDGFRQARRGVVDNRPVWWVSKDNSSAQRGRLDVPLYVRIDQEDQTEIPFVECASCHDPHTVRPLFLRTESNPSDLCLTCHVK</sequence>
<organism evidence="2 3">
    <name type="scientific">Aromatoleum petrolei</name>
    <dbReference type="NCBI Taxonomy" id="76116"/>
    <lineage>
        <taxon>Bacteria</taxon>
        <taxon>Pseudomonadati</taxon>
        <taxon>Pseudomonadota</taxon>
        <taxon>Betaproteobacteria</taxon>
        <taxon>Rhodocyclales</taxon>
        <taxon>Rhodocyclaceae</taxon>
        <taxon>Aromatoleum</taxon>
    </lineage>
</organism>
<feature type="domain" description="Doubled CXXCH motif" evidence="1">
    <location>
        <begin position="190"/>
        <end position="220"/>
    </location>
</feature>
<dbReference type="Pfam" id="PF09699">
    <property type="entry name" value="Paired_CXXCH_1"/>
    <property type="match status" value="1"/>
</dbReference>
<reference evidence="2 3" key="1">
    <citation type="submission" date="2019-12" db="EMBL/GenBank/DDBJ databases">
        <title>Comparative genomics gives insights into the taxonomy of the Azoarcus-Aromatoleum group and reveals separate origins of nif in the plant-associated Azoarcus and non-plant-associated Aromatoleum sub-groups.</title>
        <authorList>
            <person name="Lafos M."/>
            <person name="Maluk M."/>
            <person name="Batista M."/>
            <person name="Junghare M."/>
            <person name="Carmona M."/>
            <person name="Faoro H."/>
            <person name="Cruz L.M."/>
            <person name="Battistoni F."/>
            <person name="De Souza E."/>
            <person name="Pedrosa F."/>
            <person name="Chen W.-M."/>
            <person name="Poole P.S."/>
            <person name="Dixon R.A."/>
            <person name="James E.K."/>
        </authorList>
    </citation>
    <scope>NUCLEOTIDE SEQUENCE [LARGE SCALE GENOMIC DNA]</scope>
    <source>
        <strain evidence="2 3">ToN1</strain>
    </source>
</reference>
<keyword evidence="3" id="KW-1185">Reference proteome</keyword>
<dbReference type="EMBL" id="WTVR01000013">
    <property type="protein sequence ID" value="NMF88467.1"/>
    <property type="molecule type" value="Genomic_DNA"/>
</dbReference>
<name>A0ABX1MTM2_9RHOO</name>
<accession>A0ABX1MTM2</accession>
<dbReference type="SUPFAM" id="SSF48695">
    <property type="entry name" value="Multiheme cytochromes"/>
    <property type="match status" value="1"/>
</dbReference>
<evidence type="ECO:0000313" key="3">
    <source>
        <dbReference type="Proteomes" id="UP000652074"/>
    </source>
</evidence>
<evidence type="ECO:0000313" key="2">
    <source>
        <dbReference type="EMBL" id="NMF88467.1"/>
    </source>
</evidence>
<comment type="caution">
    <text evidence="2">The sequence shown here is derived from an EMBL/GenBank/DDBJ whole genome shotgun (WGS) entry which is preliminary data.</text>
</comment>
<evidence type="ECO:0000259" key="1">
    <source>
        <dbReference type="Pfam" id="PF09699"/>
    </source>
</evidence>
<dbReference type="Proteomes" id="UP000652074">
    <property type="component" value="Unassembled WGS sequence"/>
</dbReference>
<proteinExistence type="predicted"/>
<gene>
    <name evidence="2" type="ORF">GPA26_08210</name>
</gene>
<dbReference type="InterPro" id="IPR036280">
    <property type="entry name" value="Multihaem_cyt_sf"/>
</dbReference>
<dbReference type="InterPro" id="IPR010177">
    <property type="entry name" value="Paired_CXXCH_1"/>
</dbReference>
<protein>
    <recommendedName>
        <fullName evidence="1">Doubled CXXCH motif domain-containing protein</fullName>
    </recommendedName>
</protein>